<gene>
    <name evidence="1" type="ORF">K435DRAFT_795035</name>
</gene>
<proteinExistence type="predicted"/>
<evidence type="ECO:0000313" key="1">
    <source>
        <dbReference type="EMBL" id="THU99249.1"/>
    </source>
</evidence>
<reference evidence="1 2" key="1">
    <citation type="journal article" date="2019" name="Nat. Ecol. Evol.">
        <title>Megaphylogeny resolves global patterns of mushroom evolution.</title>
        <authorList>
            <person name="Varga T."/>
            <person name="Krizsan K."/>
            <person name="Foldi C."/>
            <person name="Dima B."/>
            <person name="Sanchez-Garcia M."/>
            <person name="Sanchez-Ramirez S."/>
            <person name="Szollosi G.J."/>
            <person name="Szarkandi J.G."/>
            <person name="Papp V."/>
            <person name="Albert L."/>
            <person name="Andreopoulos W."/>
            <person name="Angelini C."/>
            <person name="Antonin V."/>
            <person name="Barry K.W."/>
            <person name="Bougher N.L."/>
            <person name="Buchanan P."/>
            <person name="Buyck B."/>
            <person name="Bense V."/>
            <person name="Catcheside P."/>
            <person name="Chovatia M."/>
            <person name="Cooper J."/>
            <person name="Damon W."/>
            <person name="Desjardin D."/>
            <person name="Finy P."/>
            <person name="Geml J."/>
            <person name="Haridas S."/>
            <person name="Hughes K."/>
            <person name="Justo A."/>
            <person name="Karasinski D."/>
            <person name="Kautmanova I."/>
            <person name="Kiss B."/>
            <person name="Kocsube S."/>
            <person name="Kotiranta H."/>
            <person name="LaButti K.M."/>
            <person name="Lechner B.E."/>
            <person name="Liimatainen K."/>
            <person name="Lipzen A."/>
            <person name="Lukacs Z."/>
            <person name="Mihaltcheva S."/>
            <person name="Morgado L.N."/>
            <person name="Niskanen T."/>
            <person name="Noordeloos M.E."/>
            <person name="Ohm R.A."/>
            <person name="Ortiz-Santana B."/>
            <person name="Ovrebo C."/>
            <person name="Racz N."/>
            <person name="Riley R."/>
            <person name="Savchenko A."/>
            <person name="Shiryaev A."/>
            <person name="Soop K."/>
            <person name="Spirin V."/>
            <person name="Szebenyi C."/>
            <person name="Tomsovsky M."/>
            <person name="Tulloss R.E."/>
            <person name="Uehling J."/>
            <person name="Grigoriev I.V."/>
            <person name="Vagvolgyi C."/>
            <person name="Papp T."/>
            <person name="Martin F.M."/>
            <person name="Miettinen O."/>
            <person name="Hibbett D.S."/>
            <person name="Nagy L.G."/>
        </authorList>
    </citation>
    <scope>NUCLEOTIDE SEQUENCE [LARGE SCALE GENOMIC DNA]</scope>
    <source>
        <strain evidence="1 2">CBS 962.96</strain>
    </source>
</reference>
<sequence>MDIVTDSIPLARMLLHLSKAARNGLGASDQICSRSEVPVFIVTKFGMVAIAWVNHFLFSNGSERITTFVSPSPSSSLYVGVGDPNETFRVPAEYRRNLSLQIKLLAESSTVHPLKARLGHPKWFNKAVASAPAFTRPFPRPLTRPTGYISPQTVIMLIPLDAARVTVIPGTP</sequence>
<keyword evidence="2" id="KW-1185">Reference proteome</keyword>
<dbReference type="Proteomes" id="UP000297245">
    <property type="component" value="Unassembled WGS sequence"/>
</dbReference>
<evidence type="ECO:0000313" key="2">
    <source>
        <dbReference type="Proteomes" id="UP000297245"/>
    </source>
</evidence>
<dbReference type="EMBL" id="ML179122">
    <property type="protein sequence ID" value="THU99249.1"/>
    <property type="molecule type" value="Genomic_DNA"/>
</dbReference>
<protein>
    <submittedName>
        <fullName evidence="1">Uncharacterized protein</fullName>
    </submittedName>
</protein>
<accession>A0A4S8MA11</accession>
<name>A0A4S8MA11_DENBC</name>
<dbReference type="AlphaFoldDB" id="A0A4S8MA11"/>
<organism evidence="1 2">
    <name type="scientific">Dendrothele bispora (strain CBS 962.96)</name>
    <dbReference type="NCBI Taxonomy" id="1314807"/>
    <lineage>
        <taxon>Eukaryota</taxon>
        <taxon>Fungi</taxon>
        <taxon>Dikarya</taxon>
        <taxon>Basidiomycota</taxon>
        <taxon>Agaricomycotina</taxon>
        <taxon>Agaricomycetes</taxon>
        <taxon>Agaricomycetidae</taxon>
        <taxon>Agaricales</taxon>
        <taxon>Agaricales incertae sedis</taxon>
        <taxon>Dendrothele</taxon>
    </lineage>
</organism>